<organism evidence="2">
    <name type="scientific">Cucumis melo</name>
    <name type="common">Muskmelon</name>
    <dbReference type="NCBI Taxonomy" id="3656"/>
    <lineage>
        <taxon>Eukaryota</taxon>
        <taxon>Viridiplantae</taxon>
        <taxon>Streptophyta</taxon>
        <taxon>Embryophyta</taxon>
        <taxon>Tracheophyta</taxon>
        <taxon>Spermatophyta</taxon>
        <taxon>Magnoliopsida</taxon>
        <taxon>eudicotyledons</taxon>
        <taxon>Gunneridae</taxon>
        <taxon>Pentapetalae</taxon>
        <taxon>rosids</taxon>
        <taxon>fabids</taxon>
        <taxon>Cucurbitales</taxon>
        <taxon>Cucurbitaceae</taxon>
        <taxon>Benincaseae</taxon>
        <taxon>Cucumis</taxon>
    </lineage>
</organism>
<reference evidence="2" key="1">
    <citation type="submission" date="2023-03" db="UniProtKB">
        <authorList>
            <consortium name="EnsemblPlants"/>
        </authorList>
    </citation>
    <scope>IDENTIFICATION</scope>
</reference>
<dbReference type="EnsemblPlants" id="MELO3C035663.2.1">
    <property type="protein sequence ID" value="MELO3C035663.2.1"/>
    <property type="gene ID" value="MELO3C035663.2"/>
</dbReference>
<name>A0A9I9EM13_CUCME</name>
<keyword evidence="1" id="KW-0812">Transmembrane</keyword>
<sequence>MSLLLYELRVCYIDGLGFIYLASGLTYYLSFLWNVEHRD</sequence>
<dbReference type="Gramene" id="MELO3C035663.2.1">
    <property type="protein sequence ID" value="MELO3C035663.2.1"/>
    <property type="gene ID" value="MELO3C035663.2"/>
</dbReference>
<accession>A0A9I9EM13</accession>
<protein>
    <submittedName>
        <fullName evidence="2">Uncharacterized protein</fullName>
    </submittedName>
</protein>
<proteinExistence type="predicted"/>
<evidence type="ECO:0000256" key="1">
    <source>
        <dbReference type="SAM" id="Phobius"/>
    </source>
</evidence>
<keyword evidence="1" id="KW-0472">Membrane</keyword>
<keyword evidence="1" id="KW-1133">Transmembrane helix</keyword>
<feature type="transmembrane region" description="Helical" evidence="1">
    <location>
        <begin position="12"/>
        <end position="33"/>
    </location>
</feature>
<evidence type="ECO:0000313" key="2">
    <source>
        <dbReference type="EnsemblPlants" id="MELO3C035663.2.1"/>
    </source>
</evidence>
<dbReference type="AlphaFoldDB" id="A0A9I9EM13"/>